<sequence length="110" mass="11689">MTCMAHLRRSRPSSIAGESRRGATDGDAAPAPLGVSNVEPCLSFRRRDSTGPAQGLPITVEAGIRLPMSRETAPSLPCARRPPASTRDAGMPRASLLDSTTHFVPRPIRS</sequence>
<keyword evidence="3" id="KW-1185">Reference proteome</keyword>
<feature type="compositionally biased region" description="Basic residues" evidence="1">
    <location>
        <begin position="1"/>
        <end position="11"/>
    </location>
</feature>
<name>A0A8K0J480_9HYPO</name>
<proteinExistence type="predicted"/>
<evidence type="ECO:0000313" key="3">
    <source>
        <dbReference type="Proteomes" id="UP000811619"/>
    </source>
</evidence>
<dbReference type="Proteomes" id="UP000811619">
    <property type="component" value="Unassembled WGS sequence"/>
</dbReference>
<dbReference type="AlphaFoldDB" id="A0A8K0J480"/>
<gene>
    <name evidence="2" type="ORF">E4U42_006562</name>
</gene>
<protein>
    <submittedName>
        <fullName evidence="2">Uncharacterized protein</fullName>
    </submittedName>
</protein>
<reference evidence="2" key="1">
    <citation type="journal article" date="2020" name="bioRxiv">
        <title>Whole genome comparisons of ergot fungi reveals the divergence and evolution of species within the genus Claviceps are the result of varying mechanisms driving genome evolution and host range expansion.</title>
        <authorList>
            <person name="Wyka S.A."/>
            <person name="Mondo S.J."/>
            <person name="Liu M."/>
            <person name="Dettman J."/>
            <person name="Nalam V."/>
            <person name="Broders K.D."/>
        </authorList>
    </citation>
    <scope>NUCLEOTIDE SEQUENCE</scope>
    <source>
        <strain evidence="2">CCC 489</strain>
    </source>
</reference>
<accession>A0A8K0J480</accession>
<feature type="region of interest" description="Disordered" evidence="1">
    <location>
        <begin position="1"/>
        <end position="36"/>
    </location>
</feature>
<feature type="region of interest" description="Disordered" evidence="1">
    <location>
        <begin position="66"/>
        <end position="110"/>
    </location>
</feature>
<organism evidence="2 3">
    <name type="scientific">Claviceps africana</name>
    <dbReference type="NCBI Taxonomy" id="83212"/>
    <lineage>
        <taxon>Eukaryota</taxon>
        <taxon>Fungi</taxon>
        <taxon>Dikarya</taxon>
        <taxon>Ascomycota</taxon>
        <taxon>Pezizomycotina</taxon>
        <taxon>Sordariomycetes</taxon>
        <taxon>Hypocreomycetidae</taxon>
        <taxon>Hypocreales</taxon>
        <taxon>Clavicipitaceae</taxon>
        <taxon>Claviceps</taxon>
    </lineage>
</organism>
<dbReference type="EMBL" id="SRPY01000679">
    <property type="protein sequence ID" value="KAG5919298.1"/>
    <property type="molecule type" value="Genomic_DNA"/>
</dbReference>
<evidence type="ECO:0000313" key="2">
    <source>
        <dbReference type="EMBL" id="KAG5919298.1"/>
    </source>
</evidence>
<comment type="caution">
    <text evidence="2">The sequence shown here is derived from an EMBL/GenBank/DDBJ whole genome shotgun (WGS) entry which is preliminary data.</text>
</comment>
<evidence type="ECO:0000256" key="1">
    <source>
        <dbReference type="SAM" id="MobiDB-lite"/>
    </source>
</evidence>